<dbReference type="InterPro" id="IPR040676">
    <property type="entry name" value="DUF5641"/>
</dbReference>
<evidence type="ECO:0000259" key="1">
    <source>
        <dbReference type="Pfam" id="PF18701"/>
    </source>
</evidence>
<dbReference type="AlphaFoldDB" id="A0A0B2W501"/>
<comment type="caution">
    <text evidence="2">The sequence shown here is derived from an EMBL/GenBank/DDBJ whole genome shotgun (WGS) entry which is preliminary data.</text>
</comment>
<dbReference type="STRING" id="6265.A0A0B2W501"/>
<organism evidence="2 3">
    <name type="scientific">Toxocara canis</name>
    <name type="common">Canine roundworm</name>
    <dbReference type="NCBI Taxonomy" id="6265"/>
    <lineage>
        <taxon>Eukaryota</taxon>
        <taxon>Metazoa</taxon>
        <taxon>Ecdysozoa</taxon>
        <taxon>Nematoda</taxon>
        <taxon>Chromadorea</taxon>
        <taxon>Rhabditida</taxon>
        <taxon>Spirurina</taxon>
        <taxon>Ascaridomorpha</taxon>
        <taxon>Ascaridoidea</taxon>
        <taxon>Toxocaridae</taxon>
        <taxon>Toxocara</taxon>
    </lineage>
</organism>
<name>A0A0B2W501_TOXCA</name>
<evidence type="ECO:0000313" key="3">
    <source>
        <dbReference type="Proteomes" id="UP000031036"/>
    </source>
</evidence>
<feature type="non-terminal residue" evidence="2">
    <location>
        <position position="101"/>
    </location>
</feature>
<dbReference type="OMA" id="WKLTRIV"/>
<feature type="domain" description="DUF5641" evidence="1">
    <location>
        <begin position="1"/>
        <end position="84"/>
    </location>
</feature>
<proteinExistence type="predicted"/>
<dbReference type="EMBL" id="JPKZ01000198">
    <property type="protein sequence ID" value="KHN88647.1"/>
    <property type="molecule type" value="Genomic_DNA"/>
</dbReference>
<keyword evidence="3" id="KW-1185">Reference proteome</keyword>
<sequence>WRLWQCEYLHLLRERTQQFHRGPYAQTRRVPRVGEAVLLHDSAPTGTWKLTRIVAVRTGIDNVIRIARIQTSISCLLARTTAQLYLSKVDDDVVEFNKHSK</sequence>
<dbReference type="OrthoDB" id="8019190at2759"/>
<reference evidence="2 3" key="1">
    <citation type="submission" date="2014-11" db="EMBL/GenBank/DDBJ databases">
        <title>Genetic blueprint of the zoonotic pathogen Toxocara canis.</title>
        <authorList>
            <person name="Zhu X.-Q."/>
            <person name="Korhonen P.K."/>
            <person name="Cai H."/>
            <person name="Young N.D."/>
            <person name="Nejsum P."/>
            <person name="von Samson-Himmelstjerna G."/>
            <person name="Boag P.R."/>
            <person name="Tan P."/>
            <person name="Li Q."/>
            <person name="Min J."/>
            <person name="Yang Y."/>
            <person name="Wang X."/>
            <person name="Fang X."/>
            <person name="Hall R.S."/>
            <person name="Hofmann A."/>
            <person name="Sternberg P.W."/>
            <person name="Jex A.R."/>
            <person name="Gasser R.B."/>
        </authorList>
    </citation>
    <scope>NUCLEOTIDE SEQUENCE [LARGE SCALE GENOMIC DNA]</scope>
    <source>
        <strain evidence="2">PN_DK_2014</strain>
    </source>
</reference>
<dbReference type="Pfam" id="PF18701">
    <property type="entry name" value="DUF5641"/>
    <property type="match status" value="1"/>
</dbReference>
<accession>A0A0B2W501</accession>
<protein>
    <recommendedName>
        <fullName evidence="1">DUF5641 domain-containing protein</fullName>
    </recommendedName>
</protein>
<evidence type="ECO:0000313" key="2">
    <source>
        <dbReference type="EMBL" id="KHN88647.1"/>
    </source>
</evidence>
<dbReference type="Proteomes" id="UP000031036">
    <property type="component" value="Unassembled WGS sequence"/>
</dbReference>
<feature type="non-terminal residue" evidence="2">
    <location>
        <position position="1"/>
    </location>
</feature>
<gene>
    <name evidence="2" type="ORF">Tcan_01243</name>
</gene>